<protein>
    <submittedName>
        <fullName evidence="1">Uncharacterized protein</fullName>
    </submittedName>
</protein>
<dbReference type="OrthoDB" id="8479897at2"/>
<gene>
    <name evidence="1" type="ordered locus">Mmc1_3677</name>
</gene>
<dbReference type="AlphaFoldDB" id="A0LDW9"/>
<proteinExistence type="predicted"/>
<reference evidence="1 2" key="2">
    <citation type="journal article" date="2012" name="Int. J. Syst. Evol. Microbiol.">
        <title>Magnetococcus marinus gen. nov., sp. nov., a marine, magnetotactic bacterium that represents a novel lineage (Magnetococcaceae fam. nov.; Magnetococcales ord. nov.) at the base of the Alphaproteobacteria.</title>
        <authorList>
            <person name="Bazylinski D.A."/>
            <person name="Williams T.J."/>
            <person name="Lefevre C.T."/>
            <person name="Berg R.J."/>
            <person name="Zhang C.L."/>
            <person name="Bowser S.S."/>
            <person name="Dean A.J."/>
            <person name="Beveridge T.J."/>
        </authorList>
    </citation>
    <scope>NUCLEOTIDE SEQUENCE [LARGE SCALE GENOMIC DNA]</scope>
    <source>
        <strain evidence="2">ATCC BAA-1437 / JCM 17883 / MC-1</strain>
    </source>
</reference>
<evidence type="ECO:0000313" key="2">
    <source>
        <dbReference type="Proteomes" id="UP000002586"/>
    </source>
</evidence>
<dbReference type="STRING" id="156889.Mmc1_3677"/>
<dbReference type="RefSeq" id="WP_011715215.1">
    <property type="nucleotide sequence ID" value="NC_008576.1"/>
</dbReference>
<keyword evidence="2" id="KW-1185">Reference proteome</keyword>
<dbReference type="EMBL" id="CP000471">
    <property type="protein sequence ID" value="ABK46162.1"/>
    <property type="molecule type" value="Genomic_DNA"/>
</dbReference>
<reference evidence="2" key="1">
    <citation type="journal article" date="2009" name="Appl. Environ. Microbiol.">
        <title>Complete genome sequence of the chemolithoautotrophic marine magnetotactic coccus strain MC-1.</title>
        <authorList>
            <person name="Schubbe S."/>
            <person name="Williams T.J."/>
            <person name="Xie G."/>
            <person name="Kiss H.E."/>
            <person name="Brettin T.S."/>
            <person name="Martinez D."/>
            <person name="Ross C.A."/>
            <person name="Schuler D."/>
            <person name="Cox B.L."/>
            <person name="Nealson K.H."/>
            <person name="Bazylinski D.A."/>
        </authorList>
    </citation>
    <scope>NUCLEOTIDE SEQUENCE [LARGE SCALE GENOMIC DNA]</scope>
    <source>
        <strain evidence="2">ATCC BAA-1437 / JCM 17883 / MC-1</strain>
    </source>
</reference>
<accession>A0LDW9</accession>
<sequence length="389" mass="44749">MDWMISNMRATALTLAKTQLTSLVLAVLICLISFTSWLSDQPQTAFDQLALGKDVTEVSQQEEGYHVHCRTLNDGGQCLHDWLERGAKPVHVWLGNSQLHAINQWQPGETTAPNVLHQRWKDGNHTLLAYSQPNANLMEHYLLFEALLEKLPVERLILPVVFDDLRETGIRPTLLPLLSQPSIVSNLSNTSIGQKIIAQNTQVEKQSEIDLKGLSETPQKRVESYLNHQLSHYWPWWDKRVEARGQIYFFLYRLRNQVFGITAQSKRKIIRARYLDNMAALDAILVRAKQRFVDILLYIPPIRNDVELPYLMREYTSFKHSLSEKAQGPHIHLFNFENLVPAHWWGANNSTNMQDKTELDFMHFQGPGHVRLAQAIDEAVKTMDKGVSR</sequence>
<evidence type="ECO:0000313" key="1">
    <source>
        <dbReference type="EMBL" id="ABK46162.1"/>
    </source>
</evidence>
<dbReference type="Proteomes" id="UP000002586">
    <property type="component" value="Chromosome"/>
</dbReference>
<dbReference type="HOGENOM" id="CLU_720975_0_0_5"/>
<organism evidence="1 2">
    <name type="scientific">Magnetococcus marinus (strain ATCC BAA-1437 / JCM 17883 / MC-1)</name>
    <dbReference type="NCBI Taxonomy" id="156889"/>
    <lineage>
        <taxon>Bacteria</taxon>
        <taxon>Pseudomonadati</taxon>
        <taxon>Pseudomonadota</taxon>
        <taxon>Magnetococcia</taxon>
        <taxon>Magnetococcales</taxon>
        <taxon>Magnetococcaceae</taxon>
        <taxon>Magnetococcus</taxon>
    </lineage>
</organism>
<dbReference type="eggNOG" id="COG2755">
    <property type="taxonomic scope" value="Bacteria"/>
</dbReference>
<name>A0LDW9_MAGMM</name>
<dbReference type="KEGG" id="mgm:Mmc1_3677"/>